<evidence type="ECO:0000313" key="4">
    <source>
        <dbReference type="RefSeq" id="XP_020115307.1"/>
    </source>
</evidence>
<protein>
    <submittedName>
        <fullName evidence="4">Uncharacterized protein LOC109729069</fullName>
    </submittedName>
</protein>
<keyword evidence="3" id="KW-1185">Reference proteome</keyword>
<dbReference type="OrthoDB" id="1925898at2759"/>
<dbReference type="GO" id="GO:0009507">
    <property type="term" value="C:chloroplast"/>
    <property type="evidence" value="ECO:0007669"/>
    <property type="project" value="TreeGrafter"/>
</dbReference>
<name>A0A6P5H7P7_ANACO</name>
<evidence type="ECO:0000313" key="3">
    <source>
        <dbReference type="Proteomes" id="UP000515123"/>
    </source>
</evidence>
<dbReference type="GeneID" id="109729069"/>
<reference evidence="3" key="1">
    <citation type="journal article" date="2015" name="Nat. Genet.">
        <title>The pineapple genome and the evolution of CAM photosynthesis.</title>
        <authorList>
            <person name="Ming R."/>
            <person name="VanBuren R."/>
            <person name="Wai C.M."/>
            <person name="Tang H."/>
            <person name="Schatz M.C."/>
            <person name="Bowers J.E."/>
            <person name="Lyons E."/>
            <person name="Wang M.L."/>
            <person name="Chen J."/>
            <person name="Biggers E."/>
            <person name="Zhang J."/>
            <person name="Huang L."/>
            <person name="Zhang L."/>
            <person name="Miao W."/>
            <person name="Zhang J."/>
            <person name="Ye Z."/>
            <person name="Miao C."/>
            <person name="Lin Z."/>
            <person name="Wang H."/>
            <person name="Zhou H."/>
            <person name="Yim W.C."/>
            <person name="Priest H.D."/>
            <person name="Zheng C."/>
            <person name="Woodhouse M."/>
            <person name="Edger P.P."/>
            <person name="Guyot R."/>
            <person name="Guo H.B."/>
            <person name="Guo H."/>
            <person name="Zheng G."/>
            <person name="Singh R."/>
            <person name="Sharma A."/>
            <person name="Min X."/>
            <person name="Zheng Y."/>
            <person name="Lee H."/>
            <person name="Gurtowski J."/>
            <person name="Sedlazeck F.J."/>
            <person name="Harkess A."/>
            <person name="McKain M.R."/>
            <person name="Liao Z."/>
            <person name="Fang J."/>
            <person name="Liu J."/>
            <person name="Zhang X."/>
            <person name="Zhang Q."/>
            <person name="Hu W."/>
            <person name="Qin Y."/>
            <person name="Wang K."/>
            <person name="Chen L.Y."/>
            <person name="Shirley N."/>
            <person name="Lin Y.R."/>
            <person name="Liu L.Y."/>
            <person name="Hernandez A.G."/>
            <person name="Wright C.L."/>
            <person name="Bulone V."/>
            <person name="Tuskan G.A."/>
            <person name="Heath K."/>
            <person name="Zee F."/>
            <person name="Moore P.H."/>
            <person name="Sunkar R."/>
            <person name="Leebens-Mack J.H."/>
            <person name="Mockler T."/>
            <person name="Bennetzen J.L."/>
            <person name="Freeling M."/>
            <person name="Sankoff D."/>
            <person name="Paterson A.H."/>
            <person name="Zhu X."/>
            <person name="Yang X."/>
            <person name="Smith J.A."/>
            <person name="Cushman J.C."/>
            <person name="Paull R.E."/>
            <person name="Yu Q."/>
        </authorList>
    </citation>
    <scope>NUCLEOTIDE SEQUENCE [LARGE SCALE GENOMIC DNA]</scope>
    <source>
        <strain evidence="3">cv. F153</strain>
    </source>
</reference>
<feature type="compositionally biased region" description="Low complexity" evidence="1">
    <location>
        <begin position="65"/>
        <end position="81"/>
    </location>
</feature>
<dbReference type="PANTHER" id="PTHR36347:SF1">
    <property type="entry name" value="EXPRESSED PROTEIN"/>
    <property type="match status" value="1"/>
</dbReference>
<dbReference type="AlphaFoldDB" id="A0A6P5H7P7"/>
<sequence>MNAKMAFPSPLFPPPNSTHTTHKSPSLFLAPRRRRPLVILRATGPATANDDNKGEEQQQQQPPITVDGTNNDTTTKTPRTTLNIKYRVRSKNQAKQRKAAAEAPPSPPPKKEWDAMTLGEKAVELYVGEKGLLFWLNKFAYASIFIVIGGWVLFRFVGPSLGLYQLDSAPLSPSSIFKGSP</sequence>
<keyword evidence="2" id="KW-1133">Transmembrane helix</keyword>
<accession>A0A6P5H7P7</accession>
<dbReference type="PANTHER" id="PTHR36347">
    <property type="entry name" value="EXPRESSED PROTEIN"/>
    <property type="match status" value="1"/>
</dbReference>
<organism evidence="3 4">
    <name type="scientific">Ananas comosus</name>
    <name type="common">Pineapple</name>
    <name type="synonym">Ananas ananas</name>
    <dbReference type="NCBI Taxonomy" id="4615"/>
    <lineage>
        <taxon>Eukaryota</taxon>
        <taxon>Viridiplantae</taxon>
        <taxon>Streptophyta</taxon>
        <taxon>Embryophyta</taxon>
        <taxon>Tracheophyta</taxon>
        <taxon>Spermatophyta</taxon>
        <taxon>Magnoliopsida</taxon>
        <taxon>Liliopsida</taxon>
        <taxon>Poales</taxon>
        <taxon>Bromeliaceae</taxon>
        <taxon>Bromelioideae</taxon>
        <taxon>Ananas</taxon>
    </lineage>
</organism>
<keyword evidence="2" id="KW-0812">Transmembrane</keyword>
<evidence type="ECO:0000256" key="1">
    <source>
        <dbReference type="SAM" id="MobiDB-lite"/>
    </source>
</evidence>
<gene>
    <name evidence="4" type="primary">LOC109729069</name>
</gene>
<dbReference type="Proteomes" id="UP000515123">
    <property type="component" value="Linkage group 25"/>
</dbReference>
<proteinExistence type="predicted"/>
<dbReference type="RefSeq" id="XP_020115307.1">
    <property type="nucleotide sequence ID" value="XM_020259718.1"/>
</dbReference>
<keyword evidence="2" id="KW-0472">Membrane</keyword>
<feature type="compositionally biased region" description="Basic residues" evidence="1">
    <location>
        <begin position="86"/>
        <end position="98"/>
    </location>
</feature>
<reference evidence="4" key="2">
    <citation type="submission" date="2025-08" db="UniProtKB">
        <authorList>
            <consortium name="RefSeq"/>
        </authorList>
    </citation>
    <scope>IDENTIFICATION</scope>
    <source>
        <tissue evidence="4">Leaf</tissue>
    </source>
</reference>
<evidence type="ECO:0000256" key="2">
    <source>
        <dbReference type="SAM" id="Phobius"/>
    </source>
</evidence>
<feature type="region of interest" description="Disordered" evidence="1">
    <location>
        <begin position="1"/>
        <end position="112"/>
    </location>
</feature>
<feature type="transmembrane region" description="Helical" evidence="2">
    <location>
        <begin position="139"/>
        <end position="158"/>
    </location>
</feature>